<feature type="region of interest" description="Disordered" evidence="1">
    <location>
        <begin position="72"/>
        <end position="94"/>
    </location>
</feature>
<dbReference type="EMBL" id="GGMS01011719">
    <property type="protein sequence ID" value="MBY80922.1"/>
    <property type="molecule type" value="Transcribed_RNA"/>
</dbReference>
<dbReference type="AlphaFoldDB" id="A0A2S2QUW5"/>
<gene>
    <name evidence="2" type="ORF">g.193</name>
</gene>
<reference evidence="2" key="1">
    <citation type="submission" date="2018-04" db="EMBL/GenBank/DDBJ databases">
        <title>Transcriptome assembly of Sipha flava.</title>
        <authorList>
            <person name="Scully E.D."/>
            <person name="Geib S.M."/>
            <person name="Palmer N.A."/>
            <person name="Koch K."/>
            <person name="Bradshaw J."/>
            <person name="Heng-Moss T."/>
            <person name="Sarath G."/>
        </authorList>
    </citation>
    <scope>NUCLEOTIDE SEQUENCE</scope>
</reference>
<evidence type="ECO:0000313" key="2">
    <source>
        <dbReference type="EMBL" id="MBY80922.1"/>
    </source>
</evidence>
<proteinExistence type="predicted"/>
<sequence>MTCARTRCRGSHRRYGKRVRVMCDESGENGEKFEREESKKKKKIQIFAFRRIFTAADAVITVVRRARGEQIARSNRSTVHPRARSSSEEPPPRFVTDTMLTTKLYVKSETSPT</sequence>
<evidence type="ECO:0000256" key="1">
    <source>
        <dbReference type="SAM" id="MobiDB-lite"/>
    </source>
</evidence>
<accession>A0A2S2QUW5</accession>
<protein>
    <submittedName>
        <fullName evidence="2">Uncharacterized protein</fullName>
    </submittedName>
</protein>
<name>A0A2S2QUW5_9HEMI</name>
<organism evidence="2">
    <name type="scientific">Sipha flava</name>
    <name type="common">yellow sugarcane aphid</name>
    <dbReference type="NCBI Taxonomy" id="143950"/>
    <lineage>
        <taxon>Eukaryota</taxon>
        <taxon>Metazoa</taxon>
        <taxon>Ecdysozoa</taxon>
        <taxon>Arthropoda</taxon>
        <taxon>Hexapoda</taxon>
        <taxon>Insecta</taxon>
        <taxon>Pterygota</taxon>
        <taxon>Neoptera</taxon>
        <taxon>Paraneoptera</taxon>
        <taxon>Hemiptera</taxon>
        <taxon>Sternorrhyncha</taxon>
        <taxon>Aphidomorpha</taxon>
        <taxon>Aphidoidea</taxon>
        <taxon>Aphididae</taxon>
        <taxon>Sipha</taxon>
    </lineage>
</organism>